<gene>
    <name evidence="2" type="ORF">Acor_75400</name>
</gene>
<keyword evidence="3" id="KW-1185">Reference proteome</keyword>
<comment type="caution">
    <text evidence="2">The sequence shown here is derived from an EMBL/GenBank/DDBJ whole genome shotgun (WGS) entry which is preliminary data.</text>
</comment>
<feature type="compositionally biased region" description="Basic and acidic residues" evidence="1">
    <location>
        <begin position="36"/>
        <end position="45"/>
    </location>
</feature>
<dbReference type="EMBL" id="BLAD01000101">
    <property type="protein sequence ID" value="GES05472.1"/>
    <property type="molecule type" value="Genomic_DNA"/>
</dbReference>
<reference evidence="2 3" key="1">
    <citation type="submission" date="2019-10" db="EMBL/GenBank/DDBJ databases">
        <title>Whole genome shotgun sequence of Acrocarpospora corrugata NBRC 13972.</title>
        <authorList>
            <person name="Ichikawa N."/>
            <person name="Kimura A."/>
            <person name="Kitahashi Y."/>
            <person name="Komaki H."/>
            <person name="Oguchi A."/>
        </authorList>
    </citation>
    <scope>NUCLEOTIDE SEQUENCE [LARGE SCALE GENOMIC DNA]</scope>
    <source>
        <strain evidence="2 3">NBRC 13972</strain>
    </source>
</reference>
<proteinExistence type="predicted"/>
<evidence type="ECO:0000256" key="1">
    <source>
        <dbReference type="SAM" id="MobiDB-lite"/>
    </source>
</evidence>
<sequence length="72" mass="8132">MDIRVYGHNGRLYLWGEDLGPTGRSAASTGTTPSREGARGRAADRFRRDGRRECCVPSYLTRRRGSDQRCDK</sequence>
<protein>
    <submittedName>
        <fullName evidence="2">Uncharacterized protein</fullName>
    </submittedName>
</protein>
<name>A0A5M3WBQ5_9ACTN</name>
<organism evidence="2 3">
    <name type="scientific">Acrocarpospora corrugata</name>
    <dbReference type="NCBI Taxonomy" id="35763"/>
    <lineage>
        <taxon>Bacteria</taxon>
        <taxon>Bacillati</taxon>
        <taxon>Actinomycetota</taxon>
        <taxon>Actinomycetes</taxon>
        <taxon>Streptosporangiales</taxon>
        <taxon>Streptosporangiaceae</taxon>
        <taxon>Acrocarpospora</taxon>
    </lineage>
</organism>
<dbReference type="AlphaFoldDB" id="A0A5M3WBQ5"/>
<dbReference type="Proteomes" id="UP000334990">
    <property type="component" value="Unassembled WGS sequence"/>
</dbReference>
<feature type="compositionally biased region" description="Polar residues" evidence="1">
    <location>
        <begin position="25"/>
        <end position="34"/>
    </location>
</feature>
<evidence type="ECO:0000313" key="3">
    <source>
        <dbReference type="Proteomes" id="UP000334990"/>
    </source>
</evidence>
<feature type="region of interest" description="Disordered" evidence="1">
    <location>
        <begin position="20"/>
        <end position="45"/>
    </location>
</feature>
<evidence type="ECO:0000313" key="2">
    <source>
        <dbReference type="EMBL" id="GES05472.1"/>
    </source>
</evidence>
<accession>A0A5M3WBQ5</accession>